<reference evidence="2 3" key="1">
    <citation type="submission" date="2017-08" db="EMBL/GenBank/DDBJ databases">
        <title>Halomonas alkalisoli sp. nov., isolated from saline alkaline soil.</title>
        <authorList>
            <person name="Wang D."/>
            <person name="Zhang G."/>
        </authorList>
    </citation>
    <scope>NUCLEOTIDE SEQUENCE [LARGE SCALE GENOMIC DNA]</scope>
    <source>
        <strain evidence="2 3">WRN001</strain>
    </source>
</reference>
<sequence length="250" mass="27666">MNDKPTNVQLLAVAGVDVQQDAEGRFCLNDLHRAAGGEKRQAPNEFFRLGTTKELVGELTGDSRFAPMNSMRGGSTPGTYVCKELVYAYAMWISPAFHLKVIRAYDAMQTPAAADPLQALSDPATMRELLLGYTEKVLALESTVSEQAPKVQAFQRIAESDGSLCLTDAAKHLQVRRKDLLAWLQVHRWIYRRAGNKNWIAYQPRLHQGVLEHKVSTIPLEDGGEKVCEQVKITRKGLAKLAETFEGAAA</sequence>
<dbReference type="PROSITE" id="PS51301">
    <property type="entry name" value="KILA_N"/>
    <property type="match status" value="1"/>
</dbReference>
<dbReference type="RefSeq" id="WP_095619214.1">
    <property type="nucleotide sequence ID" value="NZ_NSKB01000001.1"/>
</dbReference>
<name>A0A2A2F0R6_9GAMM</name>
<comment type="caution">
    <text evidence="2">The sequence shown here is derived from an EMBL/GenBank/DDBJ whole genome shotgun (WGS) entry which is preliminary data.</text>
</comment>
<protein>
    <submittedName>
        <fullName evidence="2">DNA-binding protein</fullName>
    </submittedName>
</protein>
<keyword evidence="3" id="KW-1185">Reference proteome</keyword>
<keyword evidence="2" id="KW-0238">DNA-binding</keyword>
<dbReference type="InterPro" id="IPR017880">
    <property type="entry name" value="KilA_N"/>
</dbReference>
<evidence type="ECO:0000259" key="1">
    <source>
        <dbReference type="PROSITE" id="PS51301"/>
    </source>
</evidence>
<dbReference type="InterPro" id="IPR005039">
    <property type="entry name" value="Ant_C"/>
</dbReference>
<dbReference type="Pfam" id="PF03374">
    <property type="entry name" value="ANT"/>
    <property type="match status" value="1"/>
</dbReference>
<dbReference type="GO" id="GO:0003677">
    <property type="term" value="F:DNA binding"/>
    <property type="evidence" value="ECO:0007669"/>
    <property type="project" value="UniProtKB-KW"/>
</dbReference>
<dbReference type="EMBL" id="NSKB01000001">
    <property type="protein sequence ID" value="PAU79201.1"/>
    <property type="molecule type" value="Genomic_DNA"/>
</dbReference>
<organism evidence="2 3">
    <name type="scientific">Halomonas salipaludis</name>
    <dbReference type="NCBI Taxonomy" id="2032625"/>
    <lineage>
        <taxon>Bacteria</taxon>
        <taxon>Pseudomonadati</taxon>
        <taxon>Pseudomonadota</taxon>
        <taxon>Gammaproteobacteria</taxon>
        <taxon>Oceanospirillales</taxon>
        <taxon>Halomonadaceae</taxon>
        <taxon>Halomonas</taxon>
    </lineage>
</organism>
<dbReference type="AlphaFoldDB" id="A0A2A2F0R6"/>
<evidence type="ECO:0000313" key="2">
    <source>
        <dbReference type="EMBL" id="PAU79201.1"/>
    </source>
</evidence>
<evidence type="ECO:0000313" key="3">
    <source>
        <dbReference type="Proteomes" id="UP000217771"/>
    </source>
</evidence>
<dbReference type="SMART" id="SM01252">
    <property type="entry name" value="KilA-N"/>
    <property type="match status" value="1"/>
</dbReference>
<dbReference type="Pfam" id="PF04383">
    <property type="entry name" value="KilA-N"/>
    <property type="match status" value="1"/>
</dbReference>
<gene>
    <name evidence="2" type="ORF">CK498_02200</name>
</gene>
<dbReference type="OrthoDB" id="5298460at2"/>
<accession>A0A2A2F0R6</accession>
<proteinExistence type="predicted"/>
<dbReference type="Proteomes" id="UP000217771">
    <property type="component" value="Unassembled WGS sequence"/>
</dbReference>
<dbReference type="InterPro" id="IPR018004">
    <property type="entry name" value="KilA/APSES_HTH"/>
</dbReference>
<feature type="domain" description="KilA-N" evidence="1">
    <location>
        <begin position="7"/>
        <end position="108"/>
    </location>
</feature>